<evidence type="ECO:0000313" key="2">
    <source>
        <dbReference type="Proteomes" id="UP000191820"/>
    </source>
</evidence>
<evidence type="ECO:0008006" key="3">
    <source>
        <dbReference type="Google" id="ProtNLM"/>
    </source>
</evidence>
<sequence length="457" mass="51524">MPYSRERASKGGHSDLVRNPDVAAFLNECDFIKQPTEEEAKEIVKDFVEISPSDTLPSTVFASDASPYSEPINGMFPSTQIGYVKNSIVLINVNNYEGLSSPDSRYIDPFKVAELHRNADAISFTLPGSNIRYKGATTVADGFRRAVWEQLSDDRTKMAQSGDFNVVGTLLAIEKENTIILNKCPSCKSKPPTPFIFSDANTIHTCDSCGEEVYLTDSLRLHEPITEFGDNASAITRFMNVVEHLNIANLIRMLHHYQPESLSEMAFFIDGPLAVFGEPADIHRRLMKFYFDISENMKSRGYKAPIILGLIKTGQVAEHASALNKHIKKNTIKLLTDKYKGRWIRGKYDPNGCIGYETYYGQDFLYKTDSGRMFTFCIPYPHERKGERKVFQFTKSEITKYQDTLERTLGIIKLFELELYENAVVPIALAHRHASISLMPGGKVLELVSRNGLNVKK</sequence>
<protein>
    <recommendedName>
        <fullName evidence="3">NurA domain-containing protein</fullName>
    </recommendedName>
</protein>
<gene>
    <name evidence="1" type="ORF">SJ2017_0801</name>
</gene>
<evidence type="ECO:0000313" key="1">
    <source>
        <dbReference type="EMBL" id="ARD21137.1"/>
    </source>
</evidence>
<name>A0ABN4Y9S4_9GAMM</name>
<dbReference type="Proteomes" id="UP000191820">
    <property type="component" value="Chromosome"/>
</dbReference>
<dbReference type="RefSeq" id="WP_080914951.1">
    <property type="nucleotide sequence ID" value="NZ_CP020472.1"/>
</dbReference>
<dbReference type="EMBL" id="CP020472">
    <property type="protein sequence ID" value="ARD21137.1"/>
    <property type="molecule type" value="Genomic_DNA"/>
</dbReference>
<keyword evidence="2" id="KW-1185">Reference proteome</keyword>
<proteinExistence type="predicted"/>
<accession>A0ABN4Y9S4</accession>
<organism evidence="1 2">
    <name type="scientific">Shewanella japonica</name>
    <dbReference type="NCBI Taxonomy" id="93973"/>
    <lineage>
        <taxon>Bacteria</taxon>
        <taxon>Pseudomonadati</taxon>
        <taxon>Pseudomonadota</taxon>
        <taxon>Gammaproteobacteria</taxon>
        <taxon>Alteromonadales</taxon>
        <taxon>Shewanellaceae</taxon>
        <taxon>Shewanella</taxon>
    </lineage>
</organism>
<reference evidence="1 2" key="1">
    <citation type="submission" date="2017-03" db="EMBL/GenBank/DDBJ databases">
        <title>Genome sequencing of Shewanella japonica KCTC 22435.</title>
        <authorList>
            <person name="Kim K.M."/>
        </authorList>
    </citation>
    <scope>NUCLEOTIDE SEQUENCE [LARGE SCALE GENOMIC DNA]</scope>
    <source>
        <strain evidence="1 2">KCTC 22435</strain>
    </source>
</reference>